<feature type="transmembrane region" description="Helical" evidence="1">
    <location>
        <begin position="116"/>
        <end position="133"/>
    </location>
</feature>
<feature type="transmembrane region" description="Helical" evidence="1">
    <location>
        <begin position="74"/>
        <end position="104"/>
    </location>
</feature>
<dbReference type="EMBL" id="VUNJ01000009">
    <property type="protein sequence ID" value="MST92195.1"/>
    <property type="molecule type" value="Genomic_DNA"/>
</dbReference>
<proteinExistence type="predicted"/>
<keyword evidence="1" id="KW-0472">Membrane</keyword>
<dbReference type="Pfam" id="PF19528">
    <property type="entry name" value="DUF6056"/>
    <property type="match status" value="1"/>
</dbReference>
<evidence type="ECO:0000256" key="1">
    <source>
        <dbReference type="SAM" id="Phobius"/>
    </source>
</evidence>
<evidence type="ECO:0000313" key="3">
    <source>
        <dbReference type="Proteomes" id="UP000431913"/>
    </source>
</evidence>
<dbReference type="InterPro" id="IPR045691">
    <property type="entry name" value="DUF6056"/>
</dbReference>
<protein>
    <recommendedName>
        <fullName evidence="4">Glycosyltransferase RgtA/B/C/D-like domain-containing protein</fullName>
    </recommendedName>
</protein>
<accession>A0A6I2UBC2</accession>
<dbReference type="AlphaFoldDB" id="A0A6I2UBC2"/>
<feature type="transmembrane region" description="Helical" evidence="1">
    <location>
        <begin position="43"/>
        <end position="67"/>
    </location>
</feature>
<feature type="transmembrane region" description="Helical" evidence="1">
    <location>
        <begin position="384"/>
        <end position="403"/>
    </location>
</feature>
<evidence type="ECO:0000313" key="2">
    <source>
        <dbReference type="EMBL" id="MST92195.1"/>
    </source>
</evidence>
<gene>
    <name evidence="2" type="ORF">FYJ76_09650</name>
</gene>
<comment type="caution">
    <text evidence="2">The sequence shown here is derived from an EMBL/GenBank/DDBJ whole genome shotgun (WGS) entry which is preliminary data.</text>
</comment>
<feature type="transmembrane region" description="Helical" evidence="1">
    <location>
        <begin position="268"/>
        <end position="286"/>
    </location>
</feature>
<dbReference type="RefSeq" id="WP_154522739.1">
    <property type="nucleotide sequence ID" value="NZ_VUNJ01000009.1"/>
</dbReference>
<reference evidence="2 3" key="1">
    <citation type="submission" date="2019-08" db="EMBL/GenBank/DDBJ databases">
        <title>In-depth cultivation of the pig gut microbiome towards novel bacterial diversity and tailored functional studies.</title>
        <authorList>
            <person name="Wylensek D."/>
            <person name="Hitch T.C.A."/>
            <person name="Clavel T."/>
        </authorList>
    </citation>
    <scope>NUCLEOTIDE SEQUENCE [LARGE SCALE GENOMIC DNA]</scope>
    <source>
        <strain evidence="2 3">WCA3-601-WT-6J</strain>
    </source>
</reference>
<feature type="transmembrane region" description="Helical" evidence="1">
    <location>
        <begin position="415"/>
        <end position="435"/>
    </location>
</feature>
<evidence type="ECO:0008006" key="4">
    <source>
        <dbReference type="Google" id="ProtNLM"/>
    </source>
</evidence>
<dbReference type="Proteomes" id="UP000431913">
    <property type="component" value="Unassembled WGS sequence"/>
</dbReference>
<name>A0A6I2UBC2_9FIRM</name>
<feature type="transmembrane region" description="Helical" evidence="1">
    <location>
        <begin position="337"/>
        <end position="356"/>
    </location>
</feature>
<feature type="transmembrane region" description="Helical" evidence="1">
    <location>
        <begin position="298"/>
        <end position="317"/>
    </location>
</feature>
<feature type="transmembrane region" description="Helical" evidence="1">
    <location>
        <begin position="361"/>
        <end position="378"/>
    </location>
</feature>
<keyword evidence="1" id="KW-0812">Transmembrane</keyword>
<organism evidence="2 3">
    <name type="scientific">Ruthenibacterium lactatiformans</name>
    <dbReference type="NCBI Taxonomy" id="1550024"/>
    <lineage>
        <taxon>Bacteria</taxon>
        <taxon>Bacillati</taxon>
        <taxon>Bacillota</taxon>
        <taxon>Clostridia</taxon>
        <taxon>Eubacteriales</taxon>
        <taxon>Oscillospiraceae</taxon>
        <taxon>Ruthenibacterium</taxon>
    </lineage>
</organism>
<feature type="transmembrane region" description="Helical" evidence="1">
    <location>
        <begin position="12"/>
        <end position="31"/>
    </location>
</feature>
<sequence length="507" mass="56901">MAKIQRKGEMIFWLMVFGAILLHHQSVFFYFDDYAYATLSYSVAVPGVTGTNYGLLDILSFCILHWWQWGGRVLFYFFYILASHIGLWMIRLVQSVVITLILYYSSQLAQKAENTLAKIVSVGIPVISFLLIQQPVHQDGTYWFAAAAGYVWPFVVLFSTVKCYSSHLSGFSARQKVLLLLGAFCAGFSQEQTALVTCIAIGAVSVEKMIRQHKAFWFDFAMIISSGLGAAMVLLAPGNQKRNELVHGVVDPAYNLPFWMRYFFSENTFLFMSILAIAFGGMSYILVCRSQKKWLKGFWSICCVLWTGSAVVMLVTQKGLFDLFNQALGLNELACDIILGLLMVWMVITSVMFYFFAENRAILFLFLGGGACAIAMLFSPTLPLRLVLPFFISAIPLITNVFTCAMSEMPSVKKIVVGIACVFFVAGSINALNIFQGYRSNAIVLRENDQTMRQTAQIYKETNQLEGAIVLKNVPNEAYAGCLPSEEGTEWYLSYYGLPENTELVFR</sequence>
<feature type="transmembrane region" description="Helical" evidence="1">
    <location>
        <begin position="216"/>
        <end position="236"/>
    </location>
</feature>
<feature type="transmembrane region" description="Helical" evidence="1">
    <location>
        <begin position="140"/>
        <end position="158"/>
    </location>
</feature>
<keyword evidence="1" id="KW-1133">Transmembrane helix</keyword>